<dbReference type="EMBL" id="BAABBQ010000001">
    <property type="protein sequence ID" value="GAA4018919.1"/>
    <property type="molecule type" value="Genomic_DNA"/>
</dbReference>
<feature type="domain" description="SLBB" evidence="17">
    <location>
        <begin position="127"/>
        <end position="206"/>
    </location>
</feature>
<evidence type="ECO:0000313" key="18">
    <source>
        <dbReference type="EMBL" id="GAA4018919.1"/>
    </source>
</evidence>
<evidence type="ECO:0000256" key="1">
    <source>
        <dbReference type="ARBA" id="ARBA00004571"/>
    </source>
</evidence>
<keyword evidence="6" id="KW-0812">Transmembrane</keyword>
<evidence type="ECO:0000256" key="8">
    <source>
        <dbReference type="ARBA" id="ARBA00023047"/>
    </source>
</evidence>
<dbReference type="Proteomes" id="UP001500235">
    <property type="component" value="Unassembled WGS sequence"/>
</dbReference>
<feature type="signal peptide" evidence="15">
    <location>
        <begin position="1"/>
        <end position="20"/>
    </location>
</feature>
<evidence type="ECO:0000256" key="7">
    <source>
        <dbReference type="ARBA" id="ARBA00022729"/>
    </source>
</evidence>
<dbReference type="InterPro" id="IPR054765">
    <property type="entry name" value="SLBB_dom"/>
</dbReference>
<evidence type="ECO:0000256" key="15">
    <source>
        <dbReference type="SAM" id="SignalP"/>
    </source>
</evidence>
<evidence type="ECO:0000256" key="13">
    <source>
        <dbReference type="ARBA" id="ARBA00023237"/>
    </source>
</evidence>
<comment type="caution">
    <text evidence="18">The sequence shown here is derived from an EMBL/GenBank/DDBJ whole genome shotgun (WGS) entry which is preliminary data.</text>
</comment>
<keyword evidence="19" id="KW-1185">Reference proteome</keyword>
<proteinExistence type="inferred from homology"/>
<evidence type="ECO:0000256" key="10">
    <source>
        <dbReference type="ARBA" id="ARBA00023114"/>
    </source>
</evidence>
<feature type="domain" description="Polysaccharide export protein N-terminal" evidence="16">
    <location>
        <begin position="46"/>
        <end position="121"/>
    </location>
</feature>
<dbReference type="InterPro" id="IPR049712">
    <property type="entry name" value="Poly_export"/>
</dbReference>
<reference evidence="19" key="1">
    <citation type="journal article" date="2019" name="Int. J. Syst. Evol. Microbiol.">
        <title>The Global Catalogue of Microorganisms (GCM) 10K type strain sequencing project: providing services to taxonomists for standard genome sequencing and annotation.</title>
        <authorList>
            <consortium name="The Broad Institute Genomics Platform"/>
            <consortium name="The Broad Institute Genome Sequencing Center for Infectious Disease"/>
            <person name="Wu L."/>
            <person name="Ma J."/>
        </authorList>
    </citation>
    <scope>NUCLEOTIDE SEQUENCE [LARGE SCALE GENOMIC DNA]</scope>
    <source>
        <strain evidence="19">JCM 17563</strain>
    </source>
</reference>
<keyword evidence="11" id="KW-0472">Membrane</keyword>
<dbReference type="PANTHER" id="PTHR33619:SF3">
    <property type="entry name" value="POLYSACCHARIDE EXPORT PROTEIN GFCE-RELATED"/>
    <property type="match status" value="1"/>
</dbReference>
<evidence type="ECO:0000256" key="11">
    <source>
        <dbReference type="ARBA" id="ARBA00023136"/>
    </source>
</evidence>
<evidence type="ECO:0000256" key="6">
    <source>
        <dbReference type="ARBA" id="ARBA00022692"/>
    </source>
</evidence>
<protein>
    <submittedName>
        <fullName evidence="18">Polysaccharide biosynthesis/export family protein</fullName>
    </submittedName>
</protein>
<evidence type="ECO:0000256" key="5">
    <source>
        <dbReference type="ARBA" id="ARBA00022597"/>
    </source>
</evidence>
<keyword evidence="5" id="KW-0762">Sugar transport</keyword>
<keyword evidence="12" id="KW-0564">Palmitate</keyword>
<evidence type="ECO:0000256" key="9">
    <source>
        <dbReference type="ARBA" id="ARBA00023065"/>
    </source>
</evidence>
<keyword evidence="8" id="KW-0625">Polysaccharide transport</keyword>
<gene>
    <name evidence="18" type="ORF">GCM10022280_18220</name>
</gene>
<evidence type="ECO:0000256" key="12">
    <source>
        <dbReference type="ARBA" id="ARBA00023139"/>
    </source>
</evidence>
<keyword evidence="14" id="KW-0449">Lipoprotein</keyword>
<comment type="subcellular location">
    <subcellularLocation>
        <location evidence="1">Cell outer membrane</location>
        <topology evidence="1">Multi-pass membrane protein</topology>
    </subcellularLocation>
</comment>
<feature type="chain" id="PRO_5045477705" evidence="15">
    <location>
        <begin position="21"/>
        <end position="231"/>
    </location>
</feature>
<dbReference type="Pfam" id="PF02563">
    <property type="entry name" value="Poly_export"/>
    <property type="match status" value="1"/>
</dbReference>
<keyword evidence="4" id="KW-1134">Transmembrane beta strand</keyword>
<dbReference type="Gene3D" id="3.10.560.10">
    <property type="entry name" value="Outer membrane lipoprotein wza domain like"/>
    <property type="match status" value="1"/>
</dbReference>
<dbReference type="PANTHER" id="PTHR33619">
    <property type="entry name" value="POLYSACCHARIDE EXPORT PROTEIN GFCE-RELATED"/>
    <property type="match status" value="1"/>
</dbReference>
<accession>A0ABP7SZS8</accession>
<evidence type="ECO:0000313" key="19">
    <source>
        <dbReference type="Proteomes" id="UP001500235"/>
    </source>
</evidence>
<evidence type="ECO:0000256" key="3">
    <source>
        <dbReference type="ARBA" id="ARBA00022448"/>
    </source>
</evidence>
<evidence type="ECO:0000256" key="2">
    <source>
        <dbReference type="ARBA" id="ARBA00009450"/>
    </source>
</evidence>
<sequence>MKTRSLLVLPLLLAAASSCASQPMGGNLPSGGMAYRVIPPTVSNVAAETYRIGPLDALDITVLQEPDLSPKAAPVDASGNVNLPMIGDVMASGKTANQLASEIASRYGARYLRDPQVSVVVAKAVAQKVAVQGEVAQPGVYPIEGPTTLLGALSMAKGETQLAALNDVVVFRTVDGQRRGAVFDIRQIRSGQQPDPQIRSNDMIIVGYSGSRRMWRDVVNSMPILNIFRPF</sequence>
<keyword evidence="9" id="KW-0406">Ion transport</keyword>
<evidence type="ECO:0000256" key="14">
    <source>
        <dbReference type="ARBA" id="ARBA00023288"/>
    </source>
</evidence>
<keyword evidence="3" id="KW-0813">Transport</keyword>
<organism evidence="18 19">
    <name type="scientific">Sphingomonas swuensis</name>
    <dbReference type="NCBI Taxonomy" id="977800"/>
    <lineage>
        <taxon>Bacteria</taxon>
        <taxon>Pseudomonadati</taxon>
        <taxon>Pseudomonadota</taxon>
        <taxon>Alphaproteobacteria</taxon>
        <taxon>Sphingomonadales</taxon>
        <taxon>Sphingomonadaceae</taxon>
        <taxon>Sphingomonas</taxon>
    </lineage>
</organism>
<dbReference type="RefSeq" id="WP_344707100.1">
    <property type="nucleotide sequence ID" value="NZ_BAABBQ010000001.1"/>
</dbReference>
<dbReference type="InterPro" id="IPR003715">
    <property type="entry name" value="Poly_export_N"/>
</dbReference>
<name>A0ABP7SZS8_9SPHN</name>
<keyword evidence="10" id="KW-0626">Porin</keyword>
<evidence type="ECO:0000256" key="4">
    <source>
        <dbReference type="ARBA" id="ARBA00022452"/>
    </source>
</evidence>
<keyword evidence="7 15" id="KW-0732">Signal</keyword>
<keyword evidence="13" id="KW-0998">Cell outer membrane</keyword>
<dbReference type="Pfam" id="PF22461">
    <property type="entry name" value="SLBB_2"/>
    <property type="match status" value="1"/>
</dbReference>
<comment type="similarity">
    <text evidence="2">Belongs to the BexD/CtrA/VexA family.</text>
</comment>
<dbReference type="PROSITE" id="PS51257">
    <property type="entry name" value="PROKAR_LIPOPROTEIN"/>
    <property type="match status" value="1"/>
</dbReference>
<evidence type="ECO:0000259" key="16">
    <source>
        <dbReference type="Pfam" id="PF02563"/>
    </source>
</evidence>
<evidence type="ECO:0000259" key="17">
    <source>
        <dbReference type="Pfam" id="PF22461"/>
    </source>
</evidence>